<dbReference type="EMBL" id="JAGFNS010000021">
    <property type="protein sequence ID" value="MBO3741488.1"/>
    <property type="molecule type" value="Genomic_DNA"/>
</dbReference>
<gene>
    <name evidence="1" type="ORF">J5X75_28665</name>
</gene>
<dbReference type="RefSeq" id="WP_208470634.1">
    <property type="nucleotide sequence ID" value="NZ_JAGFNS010000021.1"/>
</dbReference>
<proteinExistence type="predicted"/>
<reference evidence="1 2" key="1">
    <citation type="submission" date="2021-03" db="EMBL/GenBank/DDBJ databases">
        <title>Actinoplanes flavus sp. nov., a novel actinomycete isolated from Coconut Palm rhizosphere soil.</title>
        <authorList>
            <person name="Luo X."/>
        </authorList>
    </citation>
    <scope>NUCLEOTIDE SEQUENCE [LARGE SCALE GENOMIC DNA]</scope>
    <source>
        <strain evidence="1 2">NEAU-H7</strain>
    </source>
</reference>
<keyword evidence="2" id="KW-1185">Reference proteome</keyword>
<evidence type="ECO:0000313" key="2">
    <source>
        <dbReference type="Proteomes" id="UP000679690"/>
    </source>
</evidence>
<accession>A0ABS3USC7</accession>
<evidence type="ECO:0008006" key="3">
    <source>
        <dbReference type="Google" id="ProtNLM"/>
    </source>
</evidence>
<comment type="caution">
    <text evidence="1">The sequence shown here is derived from an EMBL/GenBank/DDBJ whole genome shotgun (WGS) entry which is preliminary data.</text>
</comment>
<organism evidence="1 2">
    <name type="scientific">Actinoplanes flavus</name>
    <dbReference type="NCBI Taxonomy" id="2820290"/>
    <lineage>
        <taxon>Bacteria</taxon>
        <taxon>Bacillati</taxon>
        <taxon>Actinomycetota</taxon>
        <taxon>Actinomycetes</taxon>
        <taxon>Micromonosporales</taxon>
        <taxon>Micromonosporaceae</taxon>
        <taxon>Actinoplanes</taxon>
    </lineage>
</organism>
<evidence type="ECO:0000313" key="1">
    <source>
        <dbReference type="EMBL" id="MBO3741488.1"/>
    </source>
</evidence>
<name>A0ABS3USC7_9ACTN</name>
<protein>
    <recommendedName>
        <fullName evidence="3">Transposase</fullName>
    </recommendedName>
</protein>
<sequence length="64" mass="7201">MRFINRLADHLLEKVAPTVTADAACRYLSTDRQIDGFCTNGTLGVRVRTTIHYDNCPPKVTFNC</sequence>
<dbReference type="Proteomes" id="UP000679690">
    <property type="component" value="Unassembled WGS sequence"/>
</dbReference>